<dbReference type="AlphaFoldDB" id="A0A4Z1JIA6"/>
<evidence type="ECO:0000313" key="1">
    <source>
        <dbReference type="EMBL" id="TGO73298.1"/>
    </source>
</evidence>
<proteinExistence type="predicted"/>
<sequence length="121" mass="13826">MSFMYGDRHNVYFHHERISRQTKSQLVNRDLHPTTMYRIQDSPPCHVFRRMALLGFLGAERWRSSPTSFQSSALALAFGKPCLLCSLAHLCVHVLHVVPLKLSTLTLQYFDPSAAPRLAET</sequence>
<evidence type="ECO:0000313" key="2">
    <source>
        <dbReference type="Proteomes" id="UP000297229"/>
    </source>
</evidence>
<accession>A0A4Z1JIA6</accession>
<comment type="caution">
    <text evidence="1">The sequence shown here is derived from an EMBL/GenBank/DDBJ whole genome shotgun (WGS) entry which is preliminary data.</text>
</comment>
<organism evidence="1 2">
    <name type="scientific">Botrytis elliptica</name>
    <dbReference type="NCBI Taxonomy" id="278938"/>
    <lineage>
        <taxon>Eukaryota</taxon>
        <taxon>Fungi</taxon>
        <taxon>Dikarya</taxon>
        <taxon>Ascomycota</taxon>
        <taxon>Pezizomycotina</taxon>
        <taxon>Leotiomycetes</taxon>
        <taxon>Helotiales</taxon>
        <taxon>Sclerotiniaceae</taxon>
        <taxon>Botrytis</taxon>
    </lineage>
</organism>
<reference evidence="1 2" key="1">
    <citation type="submission" date="2017-12" db="EMBL/GenBank/DDBJ databases">
        <title>Comparative genomics of Botrytis spp.</title>
        <authorList>
            <person name="Valero-Jimenez C.A."/>
            <person name="Tapia P."/>
            <person name="Veloso J."/>
            <person name="Silva-Moreno E."/>
            <person name="Staats M."/>
            <person name="Valdes J.H."/>
            <person name="Van Kan J.A.L."/>
        </authorList>
    </citation>
    <scope>NUCLEOTIDE SEQUENCE [LARGE SCALE GENOMIC DNA]</scope>
    <source>
        <strain evidence="1 2">Be9601</strain>
    </source>
</reference>
<gene>
    <name evidence="1" type="ORF">BELL_0373g00050</name>
</gene>
<dbReference type="Proteomes" id="UP000297229">
    <property type="component" value="Unassembled WGS sequence"/>
</dbReference>
<protein>
    <submittedName>
        <fullName evidence="1">Uncharacterized protein</fullName>
    </submittedName>
</protein>
<keyword evidence="2" id="KW-1185">Reference proteome</keyword>
<dbReference type="EMBL" id="PQXM01000371">
    <property type="protein sequence ID" value="TGO73298.1"/>
    <property type="molecule type" value="Genomic_DNA"/>
</dbReference>
<name>A0A4Z1JIA6_9HELO</name>